<sequence>MRTTLTGYSILLIIGLIAFSSCQKKNCPTFWGPADNTQVASDSKKDSGENLDTEDGERTVEFPVIRVKRDKNGIVTKQQPKKGKKMYKDPRKDYKPQRN</sequence>
<gene>
    <name evidence="2" type="ORF">Q0590_01480</name>
</gene>
<organism evidence="2 3">
    <name type="scientific">Rhodocytophaga aerolata</name>
    <dbReference type="NCBI Taxonomy" id="455078"/>
    <lineage>
        <taxon>Bacteria</taxon>
        <taxon>Pseudomonadati</taxon>
        <taxon>Bacteroidota</taxon>
        <taxon>Cytophagia</taxon>
        <taxon>Cytophagales</taxon>
        <taxon>Rhodocytophagaceae</taxon>
        <taxon>Rhodocytophaga</taxon>
    </lineage>
</organism>
<keyword evidence="3" id="KW-1185">Reference proteome</keyword>
<dbReference type="PROSITE" id="PS51257">
    <property type="entry name" value="PROKAR_LIPOPROTEIN"/>
    <property type="match status" value="1"/>
</dbReference>
<dbReference type="RefSeq" id="WP_302035699.1">
    <property type="nucleotide sequence ID" value="NZ_JAUKPO010000001.1"/>
</dbReference>
<evidence type="ECO:0000256" key="1">
    <source>
        <dbReference type="SAM" id="MobiDB-lite"/>
    </source>
</evidence>
<evidence type="ECO:0000313" key="3">
    <source>
        <dbReference type="Proteomes" id="UP001168528"/>
    </source>
</evidence>
<reference evidence="2" key="1">
    <citation type="submission" date="2023-07" db="EMBL/GenBank/DDBJ databases">
        <title>The genome sequence of Rhodocytophaga aerolata KACC 12507.</title>
        <authorList>
            <person name="Zhang X."/>
        </authorList>
    </citation>
    <scope>NUCLEOTIDE SEQUENCE</scope>
    <source>
        <strain evidence="2">KACC 12507</strain>
    </source>
</reference>
<accession>A0ABT8R0W9</accession>
<dbReference type="EMBL" id="JAUKPO010000001">
    <property type="protein sequence ID" value="MDO1444898.1"/>
    <property type="molecule type" value="Genomic_DNA"/>
</dbReference>
<protein>
    <submittedName>
        <fullName evidence="2">Uncharacterized protein</fullName>
    </submittedName>
</protein>
<feature type="region of interest" description="Disordered" evidence="1">
    <location>
        <begin position="33"/>
        <end position="99"/>
    </location>
</feature>
<feature type="compositionally biased region" description="Basic and acidic residues" evidence="1">
    <location>
        <begin position="86"/>
        <end position="99"/>
    </location>
</feature>
<comment type="caution">
    <text evidence="2">The sequence shown here is derived from an EMBL/GenBank/DDBJ whole genome shotgun (WGS) entry which is preliminary data.</text>
</comment>
<dbReference type="Proteomes" id="UP001168528">
    <property type="component" value="Unassembled WGS sequence"/>
</dbReference>
<name>A0ABT8R0W9_9BACT</name>
<proteinExistence type="predicted"/>
<evidence type="ECO:0000313" key="2">
    <source>
        <dbReference type="EMBL" id="MDO1444898.1"/>
    </source>
</evidence>